<gene>
    <name evidence="1" type="ORF">ACU52_08550</name>
</gene>
<keyword evidence="2" id="KW-1185">Reference proteome</keyword>
<dbReference type="AlphaFoldDB" id="A0A8E1UQ00"/>
<evidence type="ECO:0000313" key="2">
    <source>
        <dbReference type="Proteomes" id="UP000036951"/>
    </source>
</evidence>
<evidence type="ECO:0000313" key="1">
    <source>
        <dbReference type="EMBL" id="KOO68285.1"/>
    </source>
</evidence>
<dbReference type="EMBL" id="LFQU01000015">
    <property type="protein sequence ID" value="KOO68285.1"/>
    <property type="molecule type" value="Genomic_DNA"/>
</dbReference>
<accession>A0A8E1UQ00</accession>
<reference evidence="1 2" key="1">
    <citation type="submission" date="2015-06" db="EMBL/GenBank/DDBJ databases">
        <title>Prevotella sp. 109, sp. nov., a novel member of the family Prevotellaceae isolated from human faeces.</title>
        <authorList>
            <person name="Shkoporov A.N."/>
            <person name="Chaplin A.V."/>
            <person name="Kafarskaia L.I."/>
            <person name="Efimov B.A."/>
        </authorList>
    </citation>
    <scope>NUCLEOTIDE SEQUENCE [LARGE SCALE GENOMIC DNA]</scope>
    <source>
        <strain evidence="1 2">109</strain>
    </source>
</reference>
<organism evidence="1 2">
    <name type="scientific">Xylanibacter rarus</name>
    <dbReference type="NCBI Taxonomy" id="1676614"/>
    <lineage>
        <taxon>Bacteria</taxon>
        <taxon>Pseudomonadati</taxon>
        <taxon>Bacteroidota</taxon>
        <taxon>Bacteroidia</taxon>
        <taxon>Bacteroidales</taxon>
        <taxon>Prevotellaceae</taxon>
        <taxon>Xylanibacter</taxon>
    </lineage>
</organism>
<name>A0A8E1UQ00_9BACT</name>
<protein>
    <submittedName>
        <fullName evidence="1">Uncharacterized protein</fullName>
    </submittedName>
</protein>
<dbReference type="RefSeq" id="WP_053398493.1">
    <property type="nucleotide sequence ID" value="NZ_LFQU01000015.1"/>
</dbReference>
<dbReference type="OrthoDB" id="1066936at2"/>
<dbReference type="Proteomes" id="UP000036951">
    <property type="component" value="Unassembled WGS sequence"/>
</dbReference>
<sequence>MKTPQKLKEVLEQFTPVYTIDGLTRQFEDIAQVVFNGHFVVNGEYEIYPIDIEFYFHDEENGIIVEPQMYHKGDLPYFPVGSIYPHSSGVDMTFEREGKYRASFLMRGYTYKSVSGEKEEYTNKTNNKKSPFRSQYLWEDLLGSASVFGKGLNIVWVDNAEFKKVNIASSARVNINKISGENGDRMWHFTNLDMIK</sequence>
<comment type="caution">
    <text evidence="1">The sequence shown here is derived from an EMBL/GenBank/DDBJ whole genome shotgun (WGS) entry which is preliminary data.</text>
</comment>
<proteinExistence type="predicted"/>